<gene>
    <name evidence="1" type="ORF">GGR23_003284</name>
</gene>
<organism evidence="1 2">
    <name type="scientific">Gellertiella hungarica</name>
    <dbReference type="NCBI Taxonomy" id="1572859"/>
    <lineage>
        <taxon>Bacteria</taxon>
        <taxon>Pseudomonadati</taxon>
        <taxon>Pseudomonadota</taxon>
        <taxon>Alphaproteobacteria</taxon>
        <taxon>Hyphomicrobiales</taxon>
        <taxon>Rhizobiaceae</taxon>
        <taxon>Gellertiella</taxon>
    </lineage>
</organism>
<accession>A0A7W6J766</accession>
<dbReference type="AlphaFoldDB" id="A0A7W6J766"/>
<proteinExistence type="predicted"/>
<evidence type="ECO:0000313" key="2">
    <source>
        <dbReference type="Proteomes" id="UP000528286"/>
    </source>
</evidence>
<comment type="caution">
    <text evidence="1">The sequence shown here is derived from an EMBL/GenBank/DDBJ whole genome shotgun (WGS) entry which is preliminary data.</text>
</comment>
<dbReference type="RefSeq" id="WP_183367358.1">
    <property type="nucleotide sequence ID" value="NZ_JACIEZ010000007.1"/>
</dbReference>
<reference evidence="1 2" key="1">
    <citation type="submission" date="2020-08" db="EMBL/GenBank/DDBJ databases">
        <title>Genomic Encyclopedia of Type Strains, Phase IV (KMG-IV): sequencing the most valuable type-strain genomes for metagenomic binning, comparative biology and taxonomic classification.</title>
        <authorList>
            <person name="Goeker M."/>
        </authorList>
    </citation>
    <scope>NUCLEOTIDE SEQUENCE [LARGE SCALE GENOMIC DNA]</scope>
    <source>
        <strain evidence="1 2">DSM 29853</strain>
    </source>
</reference>
<sequence>MPLKLTKKKAELSGDVLVDDAETLFHWLAAHAGGTVVFDRLTHMHTAVLQALAARPGRLKALPDDPFLADCLRQLTSQKQEN</sequence>
<keyword evidence="2" id="KW-1185">Reference proteome</keyword>
<dbReference type="Proteomes" id="UP000528286">
    <property type="component" value="Unassembled WGS sequence"/>
</dbReference>
<dbReference type="EMBL" id="JACIEZ010000007">
    <property type="protein sequence ID" value="MBB4066071.1"/>
    <property type="molecule type" value="Genomic_DNA"/>
</dbReference>
<name>A0A7W6J766_9HYPH</name>
<evidence type="ECO:0000313" key="1">
    <source>
        <dbReference type="EMBL" id="MBB4066071.1"/>
    </source>
</evidence>
<protein>
    <submittedName>
        <fullName evidence="1">Uncharacterized protein</fullName>
    </submittedName>
</protein>